<dbReference type="Gene3D" id="3.30.240.20">
    <property type="entry name" value="bsu07140 like domains"/>
    <property type="match status" value="1"/>
</dbReference>
<dbReference type="Pfam" id="PF04239">
    <property type="entry name" value="DUF421"/>
    <property type="match status" value="1"/>
</dbReference>
<dbReference type="RefSeq" id="WP_196098078.1">
    <property type="nucleotide sequence ID" value="NZ_CP064939.1"/>
</dbReference>
<dbReference type="Proteomes" id="UP000594759">
    <property type="component" value="Chromosome"/>
</dbReference>
<protein>
    <submittedName>
        <fullName evidence="10">DUF421 domain-containing protein</fullName>
    </submittedName>
</protein>
<reference evidence="10 11" key="1">
    <citation type="submission" date="2020-11" db="EMBL/GenBank/DDBJ databases">
        <title>Pedobacter endophytica, an endophytic bacteria isolated form Carex pumila.</title>
        <authorList>
            <person name="Peng Y."/>
            <person name="Jiang L."/>
            <person name="Lee J."/>
        </authorList>
    </citation>
    <scope>NUCLEOTIDE SEQUENCE [LARGE SCALE GENOMIC DNA]</scope>
    <source>
        <strain evidence="10 11">JBR3-12</strain>
    </source>
</reference>
<evidence type="ECO:0000259" key="8">
    <source>
        <dbReference type="Pfam" id="PF04239"/>
    </source>
</evidence>
<evidence type="ECO:0000256" key="6">
    <source>
        <dbReference type="ARBA" id="ARBA00023136"/>
    </source>
</evidence>
<keyword evidence="11" id="KW-1185">Reference proteome</keyword>
<dbReference type="InterPro" id="IPR048454">
    <property type="entry name" value="YetF_N"/>
</dbReference>
<keyword evidence="6 7" id="KW-0472">Membrane</keyword>
<evidence type="ECO:0000256" key="2">
    <source>
        <dbReference type="ARBA" id="ARBA00006448"/>
    </source>
</evidence>
<evidence type="ECO:0000313" key="11">
    <source>
        <dbReference type="Proteomes" id="UP000594759"/>
    </source>
</evidence>
<feature type="domain" description="YetF-like N-terminal transmembrane" evidence="9">
    <location>
        <begin position="20"/>
        <end position="84"/>
    </location>
</feature>
<evidence type="ECO:0000256" key="7">
    <source>
        <dbReference type="SAM" id="Phobius"/>
    </source>
</evidence>
<organism evidence="10 11">
    <name type="scientific">Pedobacter endophyticus</name>
    <dbReference type="NCBI Taxonomy" id="2789740"/>
    <lineage>
        <taxon>Bacteria</taxon>
        <taxon>Pseudomonadati</taxon>
        <taxon>Bacteroidota</taxon>
        <taxon>Sphingobacteriia</taxon>
        <taxon>Sphingobacteriales</taxon>
        <taxon>Sphingobacteriaceae</taxon>
        <taxon>Pedobacter</taxon>
    </lineage>
</organism>
<feature type="transmembrane region" description="Helical" evidence="7">
    <location>
        <begin position="71"/>
        <end position="89"/>
    </location>
</feature>
<keyword evidence="5 7" id="KW-1133">Transmembrane helix</keyword>
<sequence>MENIFFDNWQSILRAFVITVLGYGTLVLAIRISGKRTLAKMNAFDFIVTIALGSCLASVSLNKSVALSEGIIVYATLIGLQFSITWLSVRFNQVKVVIGGKPTLLAYKGKILAKVLKAERITMQEIYVACRANSIFNLDEVEVIVLETTGDITVISKPGSAFPAQTLEDVVHSSFDKTE</sequence>
<evidence type="ECO:0000256" key="4">
    <source>
        <dbReference type="ARBA" id="ARBA00022692"/>
    </source>
</evidence>
<dbReference type="InterPro" id="IPR023090">
    <property type="entry name" value="UPF0702_alpha/beta_dom_sf"/>
</dbReference>
<feature type="transmembrane region" description="Helical" evidence="7">
    <location>
        <begin position="12"/>
        <end position="30"/>
    </location>
</feature>
<feature type="transmembrane region" description="Helical" evidence="7">
    <location>
        <begin position="42"/>
        <end position="59"/>
    </location>
</feature>
<dbReference type="EMBL" id="CP064939">
    <property type="protein sequence ID" value="QPH38601.1"/>
    <property type="molecule type" value="Genomic_DNA"/>
</dbReference>
<dbReference type="KEGG" id="pex:IZT61_16150"/>
<dbReference type="Pfam" id="PF20730">
    <property type="entry name" value="YetF_N"/>
    <property type="match status" value="1"/>
</dbReference>
<dbReference type="AlphaFoldDB" id="A0A7U3SQ02"/>
<comment type="similarity">
    <text evidence="2">Belongs to the UPF0702 family.</text>
</comment>
<dbReference type="PANTHER" id="PTHR34582:SF6">
    <property type="entry name" value="UPF0702 TRANSMEMBRANE PROTEIN YCAP"/>
    <property type="match status" value="1"/>
</dbReference>
<evidence type="ECO:0000256" key="5">
    <source>
        <dbReference type="ARBA" id="ARBA00022989"/>
    </source>
</evidence>
<dbReference type="PANTHER" id="PTHR34582">
    <property type="entry name" value="UPF0702 TRANSMEMBRANE PROTEIN YCAP"/>
    <property type="match status" value="1"/>
</dbReference>
<keyword evidence="3" id="KW-1003">Cell membrane</keyword>
<gene>
    <name evidence="10" type="ORF">IZT61_16150</name>
</gene>
<feature type="domain" description="YetF C-terminal" evidence="8">
    <location>
        <begin position="90"/>
        <end position="159"/>
    </location>
</feature>
<evidence type="ECO:0000256" key="3">
    <source>
        <dbReference type="ARBA" id="ARBA00022475"/>
    </source>
</evidence>
<dbReference type="InterPro" id="IPR007353">
    <property type="entry name" value="DUF421"/>
</dbReference>
<name>A0A7U3SQ02_9SPHI</name>
<evidence type="ECO:0000313" key="10">
    <source>
        <dbReference type="EMBL" id="QPH38601.1"/>
    </source>
</evidence>
<proteinExistence type="inferred from homology"/>
<accession>A0A7U3SQ02</accession>
<evidence type="ECO:0000259" key="9">
    <source>
        <dbReference type="Pfam" id="PF20730"/>
    </source>
</evidence>
<dbReference type="GO" id="GO:0005886">
    <property type="term" value="C:plasma membrane"/>
    <property type="evidence" value="ECO:0007669"/>
    <property type="project" value="UniProtKB-SubCell"/>
</dbReference>
<comment type="subcellular location">
    <subcellularLocation>
        <location evidence="1">Cell membrane</location>
        <topology evidence="1">Multi-pass membrane protein</topology>
    </subcellularLocation>
</comment>
<evidence type="ECO:0000256" key="1">
    <source>
        <dbReference type="ARBA" id="ARBA00004651"/>
    </source>
</evidence>
<keyword evidence="4 7" id="KW-0812">Transmembrane</keyword>